<dbReference type="SMART" id="SM00239">
    <property type="entry name" value="C2"/>
    <property type="match status" value="1"/>
</dbReference>
<proteinExistence type="predicted"/>
<evidence type="ECO:0000256" key="4">
    <source>
        <dbReference type="ARBA" id="ARBA00022833"/>
    </source>
</evidence>
<feature type="compositionally biased region" description="Basic and acidic residues" evidence="9">
    <location>
        <begin position="1733"/>
        <end position="1762"/>
    </location>
</feature>
<dbReference type="GO" id="GO:0048167">
    <property type="term" value="P:regulation of synaptic plasticity"/>
    <property type="evidence" value="ECO:0007669"/>
    <property type="project" value="TreeGrafter"/>
</dbReference>
<feature type="region of interest" description="Disordered" evidence="9">
    <location>
        <begin position="244"/>
        <end position="281"/>
    </location>
</feature>
<keyword evidence="15" id="KW-1185">Reference proteome</keyword>
<dbReference type="PROSITE" id="PS50004">
    <property type="entry name" value="C2"/>
    <property type="match status" value="1"/>
</dbReference>
<feature type="compositionally biased region" description="Basic residues" evidence="9">
    <location>
        <begin position="1763"/>
        <end position="1775"/>
    </location>
</feature>
<keyword evidence="3 7" id="KW-0863">Zinc-finger</keyword>
<dbReference type="SUPFAM" id="SSF57903">
    <property type="entry name" value="FYVE/PHD zinc finger"/>
    <property type="match status" value="1"/>
</dbReference>
<feature type="region of interest" description="Disordered" evidence="9">
    <location>
        <begin position="1247"/>
        <end position="1273"/>
    </location>
</feature>
<dbReference type="GO" id="GO:0048791">
    <property type="term" value="P:calcium ion-regulated exocytosis of neurotransmitter"/>
    <property type="evidence" value="ECO:0007669"/>
    <property type="project" value="TreeGrafter"/>
</dbReference>
<evidence type="ECO:0000256" key="1">
    <source>
        <dbReference type="ARBA" id="ARBA00022723"/>
    </source>
</evidence>
<feature type="region of interest" description="Disordered" evidence="9">
    <location>
        <begin position="540"/>
        <end position="568"/>
    </location>
</feature>
<feature type="region of interest" description="Disordered" evidence="9">
    <location>
        <begin position="1324"/>
        <end position="1352"/>
    </location>
</feature>
<feature type="coiled-coil region" evidence="8">
    <location>
        <begin position="45"/>
        <end position="75"/>
    </location>
</feature>
<dbReference type="InterPro" id="IPR017455">
    <property type="entry name" value="Znf_FYVE-rel"/>
</dbReference>
<dbReference type="InterPro" id="IPR036034">
    <property type="entry name" value="PDZ_sf"/>
</dbReference>
<keyword evidence="1" id="KW-0479">Metal-binding</keyword>
<feature type="compositionally biased region" description="Polar residues" evidence="9">
    <location>
        <begin position="540"/>
        <end position="554"/>
    </location>
</feature>
<organism evidence="14 15">
    <name type="scientific">Blomia tropicalis</name>
    <name type="common">Mite</name>
    <dbReference type="NCBI Taxonomy" id="40697"/>
    <lineage>
        <taxon>Eukaryota</taxon>
        <taxon>Metazoa</taxon>
        <taxon>Ecdysozoa</taxon>
        <taxon>Arthropoda</taxon>
        <taxon>Chelicerata</taxon>
        <taxon>Arachnida</taxon>
        <taxon>Acari</taxon>
        <taxon>Acariformes</taxon>
        <taxon>Sarcoptiformes</taxon>
        <taxon>Astigmata</taxon>
        <taxon>Glycyphagoidea</taxon>
        <taxon>Echimyopodidae</taxon>
        <taxon>Blomia</taxon>
    </lineage>
</organism>
<dbReference type="PANTHER" id="PTHR12157:SF21">
    <property type="entry name" value="RAB3 INTERACTING MOLECULE, ISOFORM F"/>
    <property type="match status" value="1"/>
</dbReference>
<dbReference type="GO" id="GO:0008270">
    <property type="term" value="F:zinc ion binding"/>
    <property type="evidence" value="ECO:0007669"/>
    <property type="project" value="UniProtKB-KW"/>
</dbReference>
<feature type="compositionally biased region" description="Polar residues" evidence="9">
    <location>
        <begin position="383"/>
        <end position="401"/>
    </location>
</feature>
<dbReference type="Pfam" id="PF17820">
    <property type="entry name" value="PDZ_6"/>
    <property type="match status" value="1"/>
</dbReference>
<feature type="region of interest" description="Disordered" evidence="9">
    <location>
        <begin position="295"/>
        <end position="415"/>
    </location>
</feature>
<dbReference type="SUPFAM" id="SSF50156">
    <property type="entry name" value="PDZ domain-like"/>
    <property type="match status" value="1"/>
</dbReference>
<keyword evidence="8" id="KW-0175">Coiled coil</keyword>
<dbReference type="EMBL" id="JAPWDV010000001">
    <property type="protein sequence ID" value="KAJ6222473.1"/>
    <property type="molecule type" value="Genomic_DNA"/>
</dbReference>
<feature type="compositionally biased region" description="Basic residues" evidence="9">
    <location>
        <begin position="558"/>
        <end position="567"/>
    </location>
</feature>
<feature type="region of interest" description="Disordered" evidence="9">
    <location>
        <begin position="1448"/>
        <end position="1480"/>
    </location>
</feature>
<dbReference type="GO" id="GO:0044325">
    <property type="term" value="F:transmembrane transporter binding"/>
    <property type="evidence" value="ECO:0007669"/>
    <property type="project" value="TreeGrafter"/>
</dbReference>
<reference evidence="14" key="1">
    <citation type="submission" date="2022-12" db="EMBL/GenBank/DDBJ databases">
        <title>Genome assemblies of Blomia tropicalis.</title>
        <authorList>
            <person name="Cui Y."/>
        </authorList>
    </citation>
    <scope>NUCLEOTIDE SEQUENCE</scope>
    <source>
        <tissue evidence="14">Adult mites</tissue>
    </source>
</reference>
<dbReference type="GO" id="GO:0048788">
    <property type="term" value="C:cytoskeleton of presynaptic active zone"/>
    <property type="evidence" value="ECO:0007669"/>
    <property type="project" value="TreeGrafter"/>
</dbReference>
<gene>
    <name evidence="14" type="ORF">RDWZM_001018</name>
</gene>
<dbReference type="SMART" id="SM00228">
    <property type="entry name" value="PDZ"/>
    <property type="match status" value="1"/>
</dbReference>
<dbReference type="Pfam" id="PF22601">
    <property type="entry name" value="RIM2a_ZnF"/>
    <property type="match status" value="1"/>
</dbReference>
<evidence type="ECO:0000256" key="2">
    <source>
        <dbReference type="ARBA" id="ARBA00022737"/>
    </source>
</evidence>
<keyword evidence="4" id="KW-0862">Zinc</keyword>
<feature type="domain" description="FYVE-type" evidence="12">
    <location>
        <begin position="88"/>
        <end position="144"/>
    </location>
</feature>
<comment type="subcellular location">
    <subcellularLocation>
        <location evidence="6">Synapse</location>
    </subcellularLocation>
</comment>
<feature type="compositionally biased region" description="Low complexity" evidence="9">
    <location>
        <begin position="312"/>
        <end position="332"/>
    </location>
</feature>
<feature type="domain" description="RabBD" evidence="13">
    <location>
        <begin position="23"/>
        <end position="156"/>
    </location>
</feature>
<dbReference type="InterPro" id="IPR035892">
    <property type="entry name" value="C2_domain_sf"/>
</dbReference>
<feature type="compositionally biased region" description="Low complexity" evidence="9">
    <location>
        <begin position="1660"/>
        <end position="1681"/>
    </location>
</feature>
<dbReference type="PROSITE" id="PS50916">
    <property type="entry name" value="RABBD"/>
    <property type="match status" value="1"/>
</dbReference>
<feature type="compositionally biased region" description="Polar residues" evidence="9">
    <location>
        <begin position="1247"/>
        <end position="1256"/>
    </location>
</feature>
<evidence type="ECO:0000259" key="11">
    <source>
        <dbReference type="PROSITE" id="PS50106"/>
    </source>
</evidence>
<dbReference type="InterPro" id="IPR000008">
    <property type="entry name" value="C2_dom"/>
</dbReference>
<feature type="compositionally biased region" description="Low complexity" evidence="9">
    <location>
        <begin position="1844"/>
        <end position="1870"/>
    </location>
</feature>
<feature type="compositionally biased region" description="Acidic residues" evidence="9">
    <location>
        <begin position="844"/>
        <end position="855"/>
    </location>
</feature>
<dbReference type="Gene3D" id="2.30.42.10">
    <property type="match status" value="1"/>
</dbReference>
<dbReference type="Pfam" id="PF00168">
    <property type="entry name" value="C2"/>
    <property type="match status" value="1"/>
</dbReference>
<name>A0A9Q0RNJ4_BLOTA</name>
<dbReference type="CDD" id="cd04031">
    <property type="entry name" value="C2A_RIM1alpha"/>
    <property type="match status" value="1"/>
</dbReference>
<evidence type="ECO:0000313" key="15">
    <source>
        <dbReference type="Proteomes" id="UP001142055"/>
    </source>
</evidence>
<feature type="compositionally biased region" description="Basic residues" evidence="9">
    <location>
        <begin position="1804"/>
        <end position="1815"/>
    </location>
</feature>
<dbReference type="Gene3D" id="2.60.40.150">
    <property type="entry name" value="C2 domain"/>
    <property type="match status" value="1"/>
</dbReference>
<evidence type="ECO:0000256" key="8">
    <source>
        <dbReference type="SAM" id="Coils"/>
    </source>
</evidence>
<feature type="compositionally biased region" description="Acidic residues" evidence="9">
    <location>
        <begin position="1263"/>
        <end position="1273"/>
    </location>
</feature>
<dbReference type="FunFam" id="3.30.40.10:FF:000044">
    <property type="entry name" value="Regulating synaptic membrane exocytosis protein 2"/>
    <property type="match status" value="1"/>
</dbReference>
<evidence type="ECO:0008006" key="16">
    <source>
        <dbReference type="Google" id="ProtNLM"/>
    </source>
</evidence>
<evidence type="ECO:0000256" key="3">
    <source>
        <dbReference type="ARBA" id="ARBA00022771"/>
    </source>
</evidence>
<feature type="compositionally biased region" description="Polar residues" evidence="9">
    <location>
        <begin position="1337"/>
        <end position="1351"/>
    </location>
</feature>
<dbReference type="PROSITE" id="PS50106">
    <property type="entry name" value="PDZ"/>
    <property type="match status" value="1"/>
</dbReference>
<dbReference type="PANTHER" id="PTHR12157">
    <property type="entry name" value="REGULATING SYNAPTIC MEMBRANE EXOCYTOSIS PROTEIN"/>
    <property type="match status" value="1"/>
</dbReference>
<dbReference type="InterPro" id="IPR054386">
    <property type="entry name" value="RIM_Znf"/>
</dbReference>
<dbReference type="InterPro" id="IPR039032">
    <property type="entry name" value="Rim-like"/>
</dbReference>
<feature type="region of interest" description="Disordered" evidence="9">
    <location>
        <begin position="802"/>
        <end position="864"/>
    </location>
</feature>
<keyword evidence="2" id="KW-0677">Repeat</keyword>
<feature type="compositionally biased region" description="Basic residues" evidence="9">
    <location>
        <begin position="1721"/>
        <end position="1732"/>
    </location>
</feature>
<evidence type="ECO:0000259" key="13">
    <source>
        <dbReference type="PROSITE" id="PS50916"/>
    </source>
</evidence>
<feature type="region of interest" description="Disordered" evidence="9">
    <location>
        <begin position="203"/>
        <end position="223"/>
    </location>
</feature>
<feature type="domain" description="C2" evidence="10">
    <location>
        <begin position="1096"/>
        <end position="1218"/>
    </location>
</feature>
<feature type="compositionally biased region" description="Basic residues" evidence="9">
    <location>
        <begin position="1608"/>
        <end position="1620"/>
    </location>
</feature>
<evidence type="ECO:0000259" key="10">
    <source>
        <dbReference type="PROSITE" id="PS50004"/>
    </source>
</evidence>
<feature type="region of interest" description="Disordered" evidence="9">
    <location>
        <begin position="1602"/>
        <end position="1889"/>
    </location>
</feature>
<dbReference type="GO" id="GO:0031267">
    <property type="term" value="F:small GTPase binding"/>
    <property type="evidence" value="ECO:0007669"/>
    <property type="project" value="InterPro"/>
</dbReference>
<dbReference type="InterPro" id="IPR010911">
    <property type="entry name" value="Rab_BD"/>
</dbReference>
<feature type="compositionally biased region" description="Polar residues" evidence="9">
    <location>
        <begin position="352"/>
        <end position="369"/>
    </location>
</feature>
<dbReference type="Gene3D" id="3.30.40.10">
    <property type="entry name" value="Zinc/RING finger domain, C3HC4 (zinc finger)"/>
    <property type="match status" value="1"/>
</dbReference>
<dbReference type="GO" id="GO:0042391">
    <property type="term" value="P:regulation of membrane potential"/>
    <property type="evidence" value="ECO:0007669"/>
    <property type="project" value="TreeGrafter"/>
</dbReference>
<dbReference type="InterPro" id="IPR013083">
    <property type="entry name" value="Znf_RING/FYVE/PHD"/>
</dbReference>
<dbReference type="GO" id="GO:0042734">
    <property type="term" value="C:presynaptic membrane"/>
    <property type="evidence" value="ECO:0007669"/>
    <property type="project" value="TreeGrafter"/>
</dbReference>
<dbReference type="InterPro" id="IPR001478">
    <property type="entry name" value="PDZ"/>
</dbReference>
<dbReference type="FunFam" id="2.30.42.10:FF:000003">
    <property type="entry name" value="Regulating synaptic membrane exocytosis protein 1, putative"/>
    <property type="match status" value="1"/>
</dbReference>
<feature type="compositionally biased region" description="Low complexity" evidence="9">
    <location>
        <begin position="1793"/>
        <end position="1803"/>
    </location>
</feature>
<accession>A0A9Q0RNJ4</accession>
<evidence type="ECO:0000256" key="7">
    <source>
        <dbReference type="PROSITE-ProRule" id="PRU00091"/>
    </source>
</evidence>
<evidence type="ECO:0000259" key="12">
    <source>
        <dbReference type="PROSITE" id="PS50178"/>
    </source>
</evidence>
<feature type="compositionally biased region" description="Polar residues" evidence="9">
    <location>
        <begin position="265"/>
        <end position="274"/>
    </location>
</feature>
<protein>
    <recommendedName>
        <fullName evidence="16">Regulating synaptic membrane exocytosis protein 2</fullName>
    </recommendedName>
</protein>
<dbReference type="InterPro" id="IPR041489">
    <property type="entry name" value="PDZ_6"/>
</dbReference>
<keyword evidence="5" id="KW-0770">Synapse</keyword>
<feature type="compositionally biased region" description="Low complexity" evidence="9">
    <location>
        <begin position="1694"/>
        <end position="1706"/>
    </location>
</feature>
<dbReference type="InterPro" id="IPR011011">
    <property type="entry name" value="Znf_FYVE_PHD"/>
</dbReference>
<evidence type="ECO:0000313" key="14">
    <source>
        <dbReference type="EMBL" id="KAJ6222473.1"/>
    </source>
</evidence>
<feature type="compositionally biased region" description="Acidic residues" evidence="9">
    <location>
        <begin position="1832"/>
        <end position="1842"/>
    </location>
</feature>
<comment type="caution">
    <text evidence="14">The sequence shown here is derived from an EMBL/GenBank/DDBJ whole genome shotgun (WGS) entry which is preliminary data.</text>
</comment>
<feature type="compositionally biased region" description="Low complexity" evidence="9">
    <location>
        <begin position="1816"/>
        <end position="1826"/>
    </location>
</feature>
<feature type="compositionally biased region" description="Basic residues" evidence="9">
    <location>
        <begin position="808"/>
        <end position="826"/>
    </location>
</feature>
<dbReference type="GO" id="GO:0050806">
    <property type="term" value="P:positive regulation of synaptic transmission"/>
    <property type="evidence" value="ECO:0007669"/>
    <property type="project" value="TreeGrafter"/>
</dbReference>
<dbReference type="GO" id="GO:0006886">
    <property type="term" value="P:intracellular protein transport"/>
    <property type="evidence" value="ECO:0007669"/>
    <property type="project" value="InterPro"/>
</dbReference>
<evidence type="ECO:0000256" key="9">
    <source>
        <dbReference type="SAM" id="MobiDB-lite"/>
    </source>
</evidence>
<feature type="region of interest" description="Disordered" evidence="9">
    <location>
        <begin position="1"/>
        <end position="28"/>
    </location>
</feature>
<evidence type="ECO:0000256" key="5">
    <source>
        <dbReference type="ARBA" id="ARBA00023018"/>
    </source>
</evidence>
<feature type="domain" description="PDZ" evidence="11">
    <location>
        <begin position="899"/>
        <end position="994"/>
    </location>
</feature>
<dbReference type="CDD" id="cd06714">
    <property type="entry name" value="PDZ_RIM-like"/>
    <property type="match status" value="1"/>
</dbReference>
<evidence type="ECO:0000256" key="6">
    <source>
        <dbReference type="ARBA" id="ARBA00034103"/>
    </source>
</evidence>
<dbReference type="Proteomes" id="UP001142055">
    <property type="component" value="Chromosome 1"/>
</dbReference>
<dbReference type="PROSITE" id="PS50178">
    <property type="entry name" value="ZF_FYVE"/>
    <property type="match status" value="1"/>
</dbReference>
<sequence>MSEIILPPAPAPPPSSAGIIPPSPDLSHLTDSERQIIESVMMRQKAEERQEAEVLKEKQDELYRLEMTIRNRNEERKRQIGAALDDADDVDATCQICLKIKFADGIGHLCNYCGTRCCARCGGKVTLRSNKNIWVCILCRKKQELLIKTGNWIHSSMANRLKQLESETPETPLFERLLQFGGIGGTTGGNSGQQSLEKENYYSHQDVSHHSHHVAHSQHVEPSNLMGPANVCLNFIRRSSLGMITGISPKTHPTPELRRQHSATHEPTSMNRTSEYSDSRRTRQGLLQFRANYGRSFDSTTSGPTPPPPINYPQHQQQQQQPQQQPIPQIRPGVGRNLPQPQQHKPNVPLMNANQSVCYHSGPSKNGSFSHPPLTTAYPIPSHQASSITVPSKSGNSNISQLKPHASEVPAPNRRMPDLSTISSRRHPCPSTTQPSQPLISNQAIEVAIDPHSSIMSHQMALAGDQPVSVIVPINTVPISSNNNQAETQLRSQSSQIVASTVTTTSTSTINNQSIRKLPPTRQKSRELPFIEDVLANQSDAQSVKSNPTTTSNMGHHYSMKSPKKQLPRIPTLQESTIYAKSTGNLYMESTIGHGNAGNHNISIVGNIGTDGSNISGTLGGSGQAMSNPTLYPQSSLPTIVGGIEGGGGLTSIGSGTLETSTSTLGTIGAIGGSGGSMTAISAGTDSGFMYSRSYSGETFPSVVVGGSGSGSVGGASGRRALLRTLPRPLYHSSTSTTTTSQSLGQFDSFSLSGPSTTGMIVRNDSLGSDPASECIIRRTSPIMGHHGTAGLASASTTVRTGSIQSYHHQHHHHRPRLRDHHRFRQYKSLSSSEDEIRSTPELSTEDDFDFEPDSISEPRMTHGKLRSDEILDQANMRNFLVHPISWKLSPDGSSMIGHMILKKHLGNDSVPSSSAAILGMKVIGGRVIDSGRLGARIERVKKGSIADTIGRLRPGDEVLEWNGKSLKGKTYEEVHDIIAESKQDAQVELLISRPTNKRVPLQTYPSLMTAEFISQQNRIGRRHTDVIPGLESRANPLDYDKNALLRGSSLGADLTARPPGMLTSTSAGVVGSSLSTTSTSRQQPPYVRVTRSPTINGRLQVKLWYDSQTLELIVTIISAIELSMRKTGLLRNPYVKCYLLPDRTEKTRRRTKTVVNSNEPIWNQTFIYSPHSRNELRSMAIELTLFDSDRYGSSEFLGQVVIELGSVPLDDEPEWFLLSSHEEIVQQLRHHLKIYYYNYHEQQQQRLSPSPTAGSRLSDGSDISELDYDDEYNPNSRESWRCLLADTSMESSIGSSGSPPLGTTDQSASASYGILGRHRAHSSQAYYGSRGGGSLLDQSSHSTQPSTATPGTVIDLHGMQSATGPGGNGTLPPVRGSPRRTLYGTHNVPFDDSVTSIPSGATGSVATHRLPPSHRHFATHHSSSFGGPASSTSPDMLMMRLAFRKATSQPTHRSVSPPLMRGSTPTQPMIESGGGRRQLPPFFRQNTVASMYGTSSTSGVSSSLGITHGGRQFKKRHLPSIPSGTMGSISVSSGNLPLQIGQEHGSMGLDLGTIGPPYSRNASTAYNTPVTNVPEVVTPLGMYSDSEVAMRPVFGNRPLYAHPLTRDHRHHTPQQHHNRMAMSRDSPGMTGSQHYHGYRSNDEMTYSRHTSSTGGIAPVGVTTSVTNSNTTSTQGGTTSNRRASHHHHHYVTPQTASQQQQQQQPKQHDPQSESDSFQSSRHHQRSHYHRNAKIDYRTLKNTDEEDDRSTTEYEEGSEHEPQHHHRQFHRKHSDPRRESKSAGGNGNGNGGNQSSSQSSLARRNSRGSRRRSSAHHQQQQQQQQHHPNDSEVGDVDSEETESSSKLSLSNQPGGSNNNGANVLNAGAMAQSTSSSAYTGRPKGSRTLR</sequence>
<dbReference type="SUPFAM" id="SSF49562">
    <property type="entry name" value="C2 domain (Calcium/lipid-binding domain, CaLB)"/>
    <property type="match status" value="1"/>
</dbReference>